<dbReference type="Pfam" id="PF00582">
    <property type="entry name" value="Usp"/>
    <property type="match status" value="1"/>
</dbReference>
<feature type="domain" description="UspA" evidence="2">
    <location>
        <begin position="6"/>
        <end position="150"/>
    </location>
</feature>
<evidence type="ECO:0000256" key="1">
    <source>
        <dbReference type="ARBA" id="ARBA00008791"/>
    </source>
</evidence>
<evidence type="ECO:0000313" key="3">
    <source>
        <dbReference type="EMBL" id="CAG9174547.1"/>
    </source>
</evidence>
<gene>
    <name evidence="3" type="ORF">LMG32289_03066</name>
</gene>
<accession>A0ABM8X3R9</accession>
<dbReference type="InterPro" id="IPR006016">
    <property type="entry name" value="UspA"/>
</dbReference>
<dbReference type="RefSeq" id="WP_223989667.1">
    <property type="nucleotide sequence ID" value="NZ_CAJZAG010000006.1"/>
</dbReference>
<sequence length="156" mass="16190">MTNAAYSRIVVAVDGSATADLALGEAIRVAGSSGATVLALFIVDSGVLLFDAGYYDVGQMEKAYVDSGNQALEQAAARLSAAGIAYETRLVTEPAVIGDIAASLNEAAREWQGDLLVIGTHGRRGVRRIVLGSVAEAVIRESTMPVLLVRGKAAEK</sequence>
<dbReference type="PRINTS" id="PR01438">
    <property type="entry name" value="UNVRSLSTRESS"/>
</dbReference>
<keyword evidence="4" id="KW-1185">Reference proteome</keyword>
<dbReference type="InterPro" id="IPR014729">
    <property type="entry name" value="Rossmann-like_a/b/a_fold"/>
</dbReference>
<comment type="similarity">
    <text evidence="1">Belongs to the universal stress protein A family.</text>
</comment>
<proteinExistence type="inferred from homology"/>
<dbReference type="PANTHER" id="PTHR46268:SF15">
    <property type="entry name" value="UNIVERSAL STRESS PROTEIN HP_0031"/>
    <property type="match status" value="1"/>
</dbReference>
<organism evidence="3 4">
    <name type="scientific">Cupriavidus pampae</name>
    <dbReference type="NCBI Taxonomy" id="659251"/>
    <lineage>
        <taxon>Bacteria</taxon>
        <taxon>Pseudomonadati</taxon>
        <taxon>Pseudomonadota</taxon>
        <taxon>Betaproteobacteria</taxon>
        <taxon>Burkholderiales</taxon>
        <taxon>Burkholderiaceae</taxon>
        <taxon>Cupriavidus</taxon>
    </lineage>
</organism>
<comment type="caution">
    <text evidence="3">The sequence shown here is derived from an EMBL/GenBank/DDBJ whole genome shotgun (WGS) entry which is preliminary data.</text>
</comment>
<dbReference type="Gene3D" id="3.40.50.620">
    <property type="entry name" value="HUPs"/>
    <property type="match status" value="1"/>
</dbReference>
<evidence type="ECO:0000259" key="2">
    <source>
        <dbReference type="Pfam" id="PF00582"/>
    </source>
</evidence>
<protein>
    <submittedName>
        <fullName evidence="3">Universal stress protein</fullName>
    </submittedName>
</protein>
<dbReference type="EMBL" id="CAJZAG010000006">
    <property type="protein sequence ID" value="CAG9174547.1"/>
    <property type="molecule type" value="Genomic_DNA"/>
</dbReference>
<name>A0ABM8X3R9_9BURK</name>
<evidence type="ECO:0000313" key="4">
    <source>
        <dbReference type="Proteomes" id="UP000706525"/>
    </source>
</evidence>
<dbReference type="CDD" id="cd00293">
    <property type="entry name" value="USP-like"/>
    <property type="match status" value="1"/>
</dbReference>
<reference evidence="3 4" key="1">
    <citation type="submission" date="2021-08" db="EMBL/GenBank/DDBJ databases">
        <authorList>
            <person name="Peeters C."/>
        </authorList>
    </citation>
    <scope>NUCLEOTIDE SEQUENCE [LARGE SCALE GENOMIC DNA]</scope>
    <source>
        <strain evidence="3 4">LMG 32289</strain>
    </source>
</reference>
<dbReference type="Proteomes" id="UP000706525">
    <property type="component" value="Unassembled WGS sequence"/>
</dbReference>
<dbReference type="InterPro" id="IPR006015">
    <property type="entry name" value="Universal_stress_UspA"/>
</dbReference>
<dbReference type="SUPFAM" id="SSF52402">
    <property type="entry name" value="Adenine nucleotide alpha hydrolases-like"/>
    <property type="match status" value="1"/>
</dbReference>
<dbReference type="PANTHER" id="PTHR46268">
    <property type="entry name" value="STRESS RESPONSE PROTEIN NHAX"/>
    <property type="match status" value="1"/>
</dbReference>